<evidence type="ECO:0000259" key="7">
    <source>
        <dbReference type="Pfam" id="PF00266"/>
    </source>
</evidence>
<proteinExistence type="inferred from homology"/>
<dbReference type="EMBL" id="FOTC01000007">
    <property type="protein sequence ID" value="SFL50798.1"/>
    <property type="molecule type" value="Genomic_DNA"/>
</dbReference>
<dbReference type="InterPro" id="IPR015424">
    <property type="entry name" value="PyrdxlP-dep_Trfase"/>
</dbReference>
<dbReference type="Pfam" id="PF00266">
    <property type="entry name" value="Aminotran_5"/>
    <property type="match status" value="1"/>
</dbReference>
<evidence type="ECO:0000256" key="2">
    <source>
        <dbReference type="ARBA" id="ARBA00009236"/>
    </source>
</evidence>
<dbReference type="GO" id="GO:0019265">
    <property type="term" value="P:glycine biosynthetic process, by transamination of glyoxylate"/>
    <property type="evidence" value="ECO:0007669"/>
    <property type="project" value="TreeGrafter"/>
</dbReference>
<feature type="region of interest" description="Disordered" evidence="6">
    <location>
        <begin position="1"/>
        <end position="26"/>
    </location>
</feature>
<evidence type="ECO:0000256" key="4">
    <source>
        <dbReference type="ARBA" id="ARBA00022679"/>
    </source>
</evidence>
<dbReference type="PANTHER" id="PTHR21152:SF40">
    <property type="entry name" value="ALANINE--GLYOXYLATE AMINOTRANSFERASE"/>
    <property type="match status" value="1"/>
</dbReference>
<dbReference type="InterPro" id="IPR015422">
    <property type="entry name" value="PyrdxlP-dep_Trfase_small"/>
</dbReference>
<gene>
    <name evidence="8" type="ORF">SAMN04487950_4056</name>
</gene>
<evidence type="ECO:0000256" key="1">
    <source>
        <dbReference type="ARBA" id="ARBA00001933"/>
    </source>
</evidence>
<comment type="cofactor">
    <cofactor evidence="1">
        <name>pyridoxal 5'-phosphate</name>
        <dbReference type="ChEBI" id="CHEBI:597326"/>
    </cofactor>
</comment>
<organism evidence="8 9">
    <name type="scientific">Halogranum rubrum</name>
    <dbReference type="NCBI Taxonomy" id="553466"/>
    <lineage>
        <taxon>Archaea</taxon>
        <taxon>Methanobacteriati</taxon>
        <taxon>Methanobacteriota</taxon>
        <taxon>Stenosarchaea group</taxon>
        <taxon>Halobacteria</taxon>
        <taxon>Halobacteriales</taxon>
        <taxon>Haloferacaceae</taxon>
    </lineage>
</organism>
<reference evidence="9" key="1">
    <citation type="submission" date="2016-10" db="EMBL/GenBank/DDBJ databases">
        <authorList>
            <person name="Varghese N."/>
            <person name="Submissions S."/>
        </authorList>
    </citation>
    <scope>NUCLEOTIDE SEQUENCE [LARGE SCALE GENOMIC DNA]</scope>
    <source>
        <strain evidence="9">CGMCC 1.7738</strain>
    </source>
</reference>
<dbReference type="RefSeq" id="WP_089871870.1">
    <property type="nucleotide sequence ID" value="NZ_FOTC01000007.1"/>
</dbReference>
<dbReference type="GO" id="GO:0008453">
    <property type="term" value="F:alanine-glyoxylate transaminase activity"/>
    <property type="evidence" value="ECO:0007669"/>
    <property type="project" value="TreeGrafter"/>
</dbReference>
<dbReference type="CDD" id="cd06451">
    <property type="entry name" value="AGAT_like"/>
    <property type="match status" value="1"/>
</dbReference>
<dbReference type="InterPro" id="IPR024169">
    <property type="entry name" value="SP_NH2Trfase/AEP_transaminase"/>
</dbReference>
<dbReference type="AlphaFoldDB" id="A0A1I4I8P7"/>
<keyword evidence="8" id="KW-0670">Pyruvate</keyword>
<dbReference type="SUPFAM" id="SSF53383">
    <property type="entry name" value="PLP-dependent transferases"/>
    <property type="match status" value="1"/>
</dbReference>
<feature type="domain" description="Aminotransferase class V" evidence="7">
    <location>
        <begin position="38"/>
        <end position="297"/>
    </location>
</feature>
<evidence type="ECO:0000256" key="5">
    <source>
        <dbReference type="ARBA" id="ARBA00022898"/>
    </source>
</evidence>
<keyword evidence="3" id="KW-0032">Aminotransferase</keyword>
<dbReference type="STRING" id="553466.SAMN04487950_4056"/>
<keyword evidence="5" id="KW-0663">Pyridoxal phosphate</keyword>
<dbReference type="Proteomes" id="UP000199607">
    <property type="component" value="Unassembled WGS sequence"/>
</dbReference>
<keyword evidence="9" id="KW-1185">Reference proteome</keyword>
<accession>A0A1I4I8P7</accession>
<evidence type="ECO:0000313" key="9">
    <source>
        <dbReference type="Proteomes" id="UP000199607"/>
    </source>
</evidence>
<name>A0A1I4I8P7_9EURY</name>
<dbReference type="InterPro" id="IPR015421">
    <property type="entry name" value="PyrdxlP-dep_Trfase_major"/>
</dbReference>
<protein>
    <submittedName>
        <fullName evidence="8">Alanine-glyoxylate transaminase / serine-glyoxylate transaminase / serine-pyruvate transaminase</fullName>
    </submittedName>
</protein>
<dbReference type="PIRSF" id="PIRSF000524">
    <property type="entry name" value="SPT"/>
    <property type="match status" value="1"/>
</dbReference>
<dbReference type="FunFam" id="3.40.640.10:FF:000027">
    <property type="entry name" value="Serine--pyruvate aminotransferase, mitochondrial"/>
    <property type="match status" value="1"/>
</dbReference>
<evidence type="ECO:0000256" key="6">
    <source>
        <dbReference type="SAM" id="MobiDB-lite"/>
    </source>
</evidence>
<dbReference type="InterPro" id="IPR000192">
    <property type="entry name" value="Aminotrans_V_dom"/>
</dbReference>
<feature type="compositionally biased region" description="Acidic residues" evidence="6">
    <location>
        <begin position="1"/>
        <end position="11"/>
    </location>
</feature>
<sequence>MPPTPDVDELTPPERTLMGPGPSDVHPRVLKAMSTPLVGHLDPSFIEIMNEVQELLRYTFRTDNQWTIPVSGTGSASMEAAIANLVEPGDTVLVPTNGYFGGRMQSMAERAGGDVVHVDAPWGEPLDSTDVADAFDEHQPDIFGFVHAETSTGVKQPDVPELTDIAHDHDAYVVADSVTSLGGVELRVDDWDIDVAYSGPQKCLSCPPGASPLTLNDRAMDKVLGRETECRSWYLDLSLLEGYWGEERAYHHTAPITNVYALREALRLVAEEGIEERWDRHLHVAGALKAGLEGMGMEMNAPDEYWLPSLNAVRVPDGADDGEVISYLLENYDLEIAGGLGDLAGDIFRIGCMGYSARPKNVTYLLSALGEALDANGADVTPDAGMDAMADQLSD</sequence>
<evidence type="ECO:0000256" key="3">
    <source>
        <dbReference type="ARBA" id="ARBA00022576"/>
    </source>
</evidence>
<keyword evidence="4" id="KW-0808">Transferase</keyword>
<comment type="similarity">
    <text evidence="2">Belongs to the class-V pyridoxal-phosphate-dependent aminotransferase family.</text>
</comment>
<dbReference type="Gene3D" id="3.90.1150.10">
    <property type="entry name" value="Aspartate Aminotransferase, domain 1"/>
    <property type="match status" value="1"/>
</dbReference>
<dbReference type="GO" id="GO:0004760">
    <property type="term" value="F:L-serine-pyruvate transaminase activity"/>
    <property type="evidence" value="ECO:0007669"/>
    <property type="project" value="TreeGrafter"/>
</dbReference>
<evidence type="ECO:0000313" key="8">
    <source>
        <dbReference type="EMBL" id="SFL50798.1"/>
    </source>
</evidence>
<dbReference type="PANTHER" id="PTHR21152">
    <property type="entry name" value="AMINOTRANSFERASE CLASS V"/>
    <property type="match status" value="1"/>
</dbReference>
<dbReference type="Gene3D" id="3.40.640.10">
    <property type="entry name" value="Type I PLP-dependent aspartate aminotransferase-like (Major domain)"/>
    <property type="match status" value="1"/>
</dbReference>